<dbReference type="Gene3D" id="1.10.760.10">
    <property type="entry name" value="Cytochrome c-like domain"/>
    <property type="match status" value="2"/>
</dbReference>
<gene>
    <name evidence="6" type="ORF">Ga0061067_10848</name>
</gene>
<evidence type="ECO:0000256" key="4">
    <source>
        <dbReference type="PROSITE-ProRule" id="PRU00433"/>
    </source>
</evidence>
<evidence type="ECO:0000313" key="6">
    <source>
        <dbReference type="EMBL" id="CUA97682.1"/>
    </source>
</evidence>
<evidence type="ECO:0000256" key="3">
    <source>
        <dbReference type="ARBA" id="ARBA00023004"/>
    </source>
</evidence>
<evidence type="ECO:0000256" key="2">
    <source>
        <dbReference type="ARBA" id="ARBA00022723"/>
    </source>
</evidence>
<evidence type="ECO:0000256" key="1">
    <source>
        <dbReference type="ARBA" id="ARBA00022617"/>
    </source>
</evidence>
<dbReference type="GO" id="GO:0009055">
    <property type="term" value="F:electron transfer activity"/>
    <property type="evidence" value="ECO:0007669"/>
    <property type="project" value="InterPro"/>
</dbReference>
<keyword evidence="3 4" id="KW-0408">Iron</keyword>
<protein>
    <submittedName>
        <fullName evidence="6">Cytochrome c, mono-and diheme variants</fullName>
    </submittedName>
</protein>
<dbReference type="SUPFAM" id="SSF46626">
    <property type="entry name" value="Cytochrome c"/>
    <property type="match status" value="2"/>
</dbReference>
<dbReference type="InterPro" id="IPR051459">
    <property type="entry name" value="Cytochrome_c-type_DH"/>
</dbReference>
<name>A0A0K6I328_9HYPH</name>
<evidence type="ECO:0000313" key="7">
    <source>
        <dbReference type="Proteomes" id="UP000183900"/>
    </source>
</evidence>
<dbReference type="Proteomes" id="UP000183900">
    <property type="component" value="Unassembled WGS sequence"/>
</dbReference>
<accession>A0A0K6I328</accession>
<feature type="domain" description="Cytochrome c" evidence="5">
    <location>
        <begin position="190"/>
        <end position="299"/>
    </location>
</feature>
<dbReference type="PANTHER" id="PTHR35008">
    <property type="entry name" value="BLL4482 PROTEIN-RELATED"/>
    <property type="match status" value="1"/>
</dbReference>
<proteinExistence type="predicted"/>
<feature type="domain" description="Cytochrome c" evidence="5">
    <location>
        <begin position="40"/>
        <end position="148"/>
    </location>
</feature>
<keyword evidence="2 4" id="KW-0479">Metal-binding</keyword>
<dbReference type="InterPro" id="IPR036909">
    <property type="entry name" value="Cyt_c-like_dom_sf"/>
</dbReference>
<reference evidence="7" key="1">
    <citation type="submission" date="2015-08" db="EMBL/GenBank/DDBJ databases">
        <authorList>
            <person name="Varghese N."/>
        </authorList>
    </citation>
    <scope>NUCLEOTIDE SEQUENCE [LARGE SCALE GENOMIC DNA]</scope>
    <source>
        <strain evidence="7">DSM 23407</strain>
    </source>
</reference>
<dbReference type="InterPro" id="IPR009056">
    <property type="entry name" value="Cyt_c-like_dom"/>
</dbReference>
<sequence>MLKKLALAGALVLGAGGLGFWALTAPASIEPARLAALPEGNAGRGEAMFWAGGCASCHAAPGASGQDKLKLGGGMRLETPFGVFVAPNISPDIETGIGSWTLPDFANAMLAGISPEGEHYYPAFPYTSYARMKDQDISDLFAFLKTLEPVQGVAPGHELAFPFTLRRGLGLWKLMYLDPGPAVVLQRIDEQLQRGQYLVEGPGHCGECHTPRDMAGGLKLDQWLAGAKAPVGEGRIPNITGGEGGIGGWSASDIAYYLESGFTPSYDSVGGEMVAVQENMARLTAEDREAIAAYLKAIPAHAQGQ</sequence>
<dbReference type="PROSITE" id="PS51007">
    <property type="entry name" value="CYTC"/>
    <property type="match status" value="2"/>
</dbReference>
<keyword evidence="1 4" id="KW-0349">Heme</keyword>
<organism evidence="6 7">
    <name type="scientific">Pannonibacter indicus</name>
    <dbReference type="NCBI Taxonomy" id="466044"/>
    <lineage>
        <taxon>Bacteria</taxon>
        <taxon>Pseudomonadati</taxon>
        <taxon>Pseudomonadota</taxon>
        <taxon>Alphaproteobacteria</taxon>
        <taxon>Hyphomicrobiales</taxon>
        <taxon>Stappiaceae</taxon>
        <taxon>Pannonibacter</taxon>
    </lineage>
</organism>
<dbReference type="AlphaFoldDB" id="A0A0K6I328"/>
<dbReference type="PANTHER" id="PTHR35008:SF8">
    <property type="entry name" value="ALCOHOL DEHYDROGENASE CYTOCHROME C SUBUNIT"/>
    <property type="match status" value="1"/>
</dbReference>
<dbReference type="RefSeq" id="WP_055456090.1">
    <property type="nucleotide sequence ID" value="NZ_CYHE01000008.1"/>
</dbReference>
<dbReference type="Pfam" id="PF00034">
    <property type="entry name" value="Cytochrom_C"/>
    <property type="match status" value="1"/>
</dbReference>
<dbReference type="EMBL" id="CYHE01000008">
    <property type="protein sequence ID" value="CUA97682.1"/>
    <property type="molecule type" value="Genomic_DNA"/>
</dbReference>
<dbReference type="GO" id="GO:0020037">
    <property type="term" value="F:heme binding"/>
    <property type="evidence" value="ECO:0007669"/>
    <property type="project" value="InterPro"/>
</dbReference>
<keyword evidence="7" id="KW-1185">Reference proteome</keyword>
<dbReference type="GO" id="GO:0046872">
    <property type="term" value="F:metal ion binding"/>
    <property type="evidence" value="ECO:0007669"/>
    <property type="project" value="UniProtKB-KW"/>
</dbReference>
<evidence type="ECO:0000259" key="5">
    <source>
        <dbReference type="PROSITE" id="PS51007"/>
    </source>
</evidence>